<sequence>MKKITLTLLAAFTTLAVFAQEPAPSNPDAVNSQFFVKVVNGDTLLYHYKGPQYGWHRAAKYSDLKNYIPKSNAQIVVGDSTRRISVTFVGTSITYGAGPTGAYGVTYPDSGYVLKYSNLQGIKTINYGLSGRTLVQLTVGDSSAYSKRFLTPNYTPGSYIACECGVNDAVKDSTIYTPAVYNTQLTAWVDAQLSKGYPADHIVLIPSIAYFNPPSQPSSGHIESRHAQILAEAQAVATAKGTLLYDGFETFKTLWLATPTLLDAVVLHPTNTGSTIAANGLYNYLKTYISTISDNNPALSIAGAGESYWDFTVGNDLKIKKQPSTLAPNSPQKFVGYDAIDKKIKIKNVYASDVYNIWGAFYTTGNTDAHNIANNMPGLVPQLQNGNTHTNMPYTNSGSSQVMNIEYLSKTGLGNLLKIYWPYTTSQSINNGIFLEPRNGGTWGTIKHIVQTTGVGMPAAGQVPIGNGASDYTNKTLTGDVTVTSAGVTAIKGSVALGGNPTTTTQAAGTNNTTIATSEALFAERAATITLTNKTLATPKLIGYTVAALPAGAIGMMAYVTDATAPTYLGVLTGGGTVVTPVFYNGTAWVAH</sequence>
<evidence type="ECO:0000313" key="3">
    <source>
        <dbReference type="EMBL" id="MCQ6960160.1"/>
    </source>
</evidence>
<dbReference type="InterPro" id="IPR036514">
    <property type="entry name" value="SGNH_hydro_sf"/>
</dbReference>
<accession>A0ABT1T6A6</accession>
<dbReference type="EMBL" id="JANHOH010000006">
    <property type="protein sequence ID" value="MCQ6960160.1"/>
    <property type="molecule type" value="Genomic_DNA"/>
</dbReference>
<feature type="signal peptide" evidence="1">
    <location>
        <begin position="1"/>
        <end position="19"/>
    </location>
</feature>
<proteinExistence type="predicted"/>
<dbReference type="Pfam" id="PF13472">
    <property type="entry name" value="Lipase_GDSL_2"/>
    <property type="match status" value="1"/>
</dbReference>
<dbReference type="CDD" id="cd00229">
    <property type="entry name" value="SGNH_hydrolase"/>
    <property type="match status" value="1"/>
</dbReference>
<dbReference type="RefSeq" id="WP_256540347.1">
    <property type="nucleotide sequence ID" value="NZ_JANHOH010000006.1"/>
</dbReference>
<evidence type="ECO:0000313" key="4">
    <source>
        <dbReference type="Proteomes" id="UP001204376"/>
    </source>
</evidence>
<evidence type="ECO:0000256" key="1">
    <source>
        <dbReference type="SAM" id="SignalP"/>
    </source>
</evidence>
<dbReference type="InterPro" id="IPR013830">
    <property type="entry name" value="SGNH_hydro"/>
</dbReference>
<dbReference type="Proteomes" id="UP001204376">
    <property type="component" value="Unassembled WGS sequence"/>
</dbReference>
<keyword evidence="1" id="KW-0732">Signal</keyword>
<dbReference type="SUPFAM" id="SSF52266">
    <property type="entry name" value="SGNH hydrolase"/>
    <property type="match status" value="1"/>
</dbReference>
<comment type="caution">
    <text evidence="3">The sequence shown here is derived from an EMBL/GenBank/DDBJ whole genome shotgun (WGS) entry which is preliminary data.</text>
</comment>
<dbReference type="Gene3D" id="3.40.50.1110">
    <property type="entry name" value="SGNH hydrolase"/>
    <property type="match status" value="1"/>
</dbReference>
<keyword evidence="4" id="KW-1185">Reference proteome</keyword>
<feature type="domain" description="SGNH hydrolase-type esterase" evidence="2">
    <location>
        <begin position="88"/>
        <end position="274"/>
    </location>
</feature>
<evidence type="ECO:0000259" key="2">
    <source>
        <dbReference type="Pfam" id="PF13472"/>
    </source>
</evidence>
<protein>
    <submittedName>
        <fullName evidence="3">SGNH/GDSL hydrolase family protein</fullName>
    </submittedName>
</protein>
<gene>
    <name evidence="3" type="ORF">NPE20_19430</name>
</gene>
<organism evidence="3 4">
    <name type="scientific">Mucilaginibacter aquariorum</name>
    <dbReference type="NCBI Taxonomy" id="2967225"/>
    <lineage>
        <taxon>Bacteria</taxon>
        <taxon>Pseudomonadati</taxon>
        <taxon>Bacteroidota</taxon>
        <taxon>Sphingobacteriia</taxon>
        <taxon>Sphingobacteriales</taxon>
        <taxon>Sphingobacteriaceae</taxon>
        <taxon>Mucilaginibacter</taxon>
    </lineage>
</organism>
<feature type="chain" id="PRO_5047135994" evidence="1">
    <location>
        <begin position="20"/>
        <end position="592"/>
    </location>
</feature>
<name>A0ABT1T6A6_9SPHI</name>
<dbReference type="GO" id="GO:0016787">
    <property type="term" value="F:hydrolase activity"/>
    <property type="evidence" value="ECO:0007669"/>
    <property type="project" value="UniProtKB-KW"/>
</dbReference>
<reference evidence="3 4" key="1">
    <citation type="submission" date="2022-07" db="EMBL/GenBank/DDBJ databases">
        <title>Mucilaginibacter sp. JC4.</title>
        <authorList>
            <person name="Le V."/>
            <person name="Ko S.-R."/>
            <person name="Ahn C.-Y."/>
            <person name="Oh H.-M."/>
        </authorList>
    </citation>
    <scope>NUCLEOTIDE SEQUENCE [LARGE SCALE GENOMIC DNA]</scope>
    <source>
        <strain evidence="3 4">JC4</strain>
    </source>
</reference>
<keyword evidence="3" id="KW-0378">Hydrolase</keyword>